<evidence type="ECO:0000313" key="4">
    <source>
        <dbReference type="Proteomes" id="UP001596160"/>
    </source>
</evidence>
<dbReference type="InterPro" id="IPR049052">
    <property type="entry name" value="nSTAND1"/>
</dbReference>
<feature type="region of interest" description="Disordered" evidence="1">
    <location>
        <begin position="103"/>
        <end position="155"/>
    </location>
</feature>
<proteinExistence type="predicted"/>
<accession>A0ABW0ASN9</accession>
<dbReference type="RefSeq" id="WP_381735476.1">
    <property type="nucleotide sequence ID" value="NZ_BAAASB010000032.1"/>
</dbReference>
<organism evidence="3 4">
    <name type="scientific">Streptomyces amakusaensis</name>
    <dbReference type="NCBI Taxonomy" id="67271"/>
    <lineage>
        <taxon>Bacteria</taxon>
        <taxon>Bacillati</taxon>
        <taxon>Actinomycetota</taxon>
        <taxon>Actinomycetes</taxon>
        <taxon>Kitasatosporales</taxon>
        <taxon>Streptomycetaceae</taxon>
        <taxon>Streptomyces</taxon>
    </lineage>
</organism>
<evidence type="ECO:0000256" key="1">
    <source>
        <dbReference type="SAM" id="MobiDB-lite"/>
    </source>
</evidence>
<dbReference type="Proteomes" id="UP001596160">
    <property type="component" value="Unassembled WGS sequence"/>
</dbReference>
<keyword evidence="4" id="KW-1185">Reference proteome</keyword>
<feature type="compositionally biased region" description="Low complexity" evidence="1">
    <location>
        <begin position="122"/>
        <end position="134"/>
    </location>
</feature>
<comment type="caution">
    <text evidence="3">The sequence shown here is derived from an EMBL/GenBank/DDBJ whole genome shotgun (WGS) entry which is preliminary data.</text>
</comment>
<name>A0ABW0ASN9_9ACTN</name>
<evidence type="ECO:0000259" key="2">
    <source>
        <dbReference type="Pfam" id="PF20703"/>
    </source>
</evidence>
<protein>
    <recommendedName>
        <fullName evidence="2">Novel STAND NTPase 1 domain-containing protein</fullName>
    </recommendedName>
</protein>
<evidence type="ECO:0000313" key="3">
    <source>
        <dbReference type="EMBL" id="MFC5156713.1"/>
    </source>
</evidence>
<dbReference type="EMBL" id="JBHSKP010000040">
    <property type="protein sequence ID" value="MFC5156713.1"/>
    <property type="molecule type" value="Genomic_DNA"/>
</dbReference>
<reference evidence="4" key="1">
    <citation type="journal article" date="2019" name="Int. J. Syst. Evol. Microbiol.">
        <title>The Global Catalogue of Microorganisms (GCM) 10K type strain sequencing project: providing services to taxonomists for standard genome sequencing and annotation.</title>
        <authorList>
            <consortium name="The Broad Institute Genomics Platform"/>
            <consortium name="The Broad Institute Genome Sequencing Center for Infectious Disease"/>
            <person name="Wu L."/>
            <person name="Ma J."/>
        </authorList>
    </citation>
    <scope>NUCLEOTIDE SEQUENCE [LARGE SCALE GENOMIC DNA]</scope>
    <source>
        <strain evidence="4">PCU 266</strain>
    </source>
</reference>
<dbReference type="Pfam" id="PF20703">
    <property type="entry name" value="nSTAND1"/>
    <property type="match status" value="1"/>
</dbReference>
<feature type="domain" description="Novel STAND NTPase 1" evidence="2">
    <location>
        <begin position="4"/>
        <end position="67"/>
    </location>
</feature>
<sequence length="198" mass="20701">MLPRTRRSAARDELVRSPESGRALERLVPARLLTVDNDTVDFAHEALIRGWPRLPHWADTDRERLRSAAAPRRRGHGLGCAGAGPGCALPRCATGGGAGGVHGAGGGARRGAPARSDQRWWRSAGSGTAGSGRRVQGTAPHGPGHDGAPWRPGRWTRYESDAARGLLTGGSGSSWARRCGRTRTICGPLPAPPAGCAC</sequence>
<gene>
    <name evidence="3" type="ORF">ACFPRH_33860</name>
</gene>